<reference evidence="1" key="1">
    <citation type="submission" date="2023-11" db="EMBL/GenBank/DDBJ databases">
        <authorList>
            <person name="Poullet M."/>
        </authorList>
    </citation>
    <scope>NUCLEOTIDE SEQUENCE</scope>
    <source>
        <strain evidence="1">E1834</strain>
    </source>
</reference>
<keyword evidence="2" id="KW-1185">Reference proteome</keyword>
<evidence type="ECO:0000313" key="1">
    <source>
        <dbReference type="EMBL" id="CAK5083648.1"/>
    </source>
</evidence>
<sequence>MLRRNSRIIKKFYKSFFFSNRLQQPKTSSIPPPPAPLYPPLGLPIHPLPASTFQPTFLPVRMTMPNTAIPPFQQINNTTVFPPSDFSVPPPPIPGVRYGFTSGQRMPVDAIQQQNSTQTNVSTTIEKQDEKSPETAEGQRRQISPGPPGLDEGGSPPPSLEQQQQKSPSSVQIPQSIQQFSSVSPSIMINQQQPKLPPRQISLEEAKESQKFGLILSKIYFPVAGSCQFYKRTGTCNFGERCKFAHDDEHLTFGVQMAMRGVSMPNRGGFRGSRGGSNSVGRAGGARDSPKVDAEGGSGRFEKRTSSRRTAGSDSTSRRLDYDISPVRGGGSEDTVKGNRDRRYRRSSPQRRRGHSRSRSRDRYSRRRRSSSRSRNGRRRAKSSSSSSCSRSATSVSRSSTPQKDRDRKRSRSRTPTRRRRDYSRQRYRRDYYRRRSPPRRRFHPLQIDGEGVHLLPLHQHHKKKRGIAKLRIRVTQTVEVQF</sequence>
<dbReference type="EMBL" id="CAVMJV010000051">
    <property type="protein sequence ID" value="CAK5083648.1"/>
    <property type="molecule type" value="Genomic_DNA"/>
</dbReference>
<name>A0ACB0ZZQ7_MELEN</name>
<gene>
    <name evidence="1" type="ORF">MENTE1834_LOCUS30997</name>
</gene>
<accession>A0ACB0ZZQ7</accession>
<organism evidence="1 2">
    <name type="scientific">Meloidogyne enterolobii</name>
    <name type="common">Root-knot nematode worm</name>
    <name type="synonym">Meloidogyne mayaguensis</name>
    <dbReference type="NCBI Taxonomy" id="390850"/>
    <lineage>
        <taxon>Eukaryota</taxon>
        <taxon>Metazoa</taxon>
        <taxon>Ecdysozoa</taxon>
        <taxon>Nematoda</taxon>
        <taxon>Chromadorea</taxon>
        <taxon>Rhabditida</taxon>
        <taxon>Tylenchina</taxon>
        <taxon>Tylenchomorpha</taxon>
        <taxon>Tylenchoidea</taxon>
        <taxon>Meloidogynidae</taxon>
        <taxon>Meloidogyninae</taxon>
        <taxon>Meloidogyne</taxon>
    </lineage>
</organism>
<proteinExistence type="predicted"/>
<evidence type="ECO:0000313" key="2">
    <source>
        <dbReference type="Proteomes" id="UP001497535"/>
    </source>
</evidence>
<protein>
    <submittedName>
        <fullName evidence="1">Uncharacterized protein</fullName>
    </submittedName>
</protein>
<dbReference type="Proteomes" id="UP001497535">
    <property type="component" value="Unassembled WGS sequence"/>
</dbReference>
<comment type="caution">
    <text evidence="1">The sequence shown here is derived from an EMBL/GenBank/DDBJ whole genome shotgun (WGS) entry which is preliminary data.</text>
</comment>